<dbReference type="Proteomes" id="UP000680815">
    <property type="component" value="Unassembled WGS sequence"/>
</dbReference>
<reference evidence="2 3" key="1">
    <citation type="submission" date="2021-03" db="EMBL/GenBank/DDBJ databases">
        <authorList>
            <person name="So Y."/>
        </authorList>
    </citation>
    <scope>NUCLEOTIDE SEQUENCE [LARGE SCALE GENOMIC DNA]</scope>
    <source>
        <strain evidence="2 3">PWR1</strain>
    </source>
</reference>
<protein>
    <submittedName>
        <fullName evidence="2">Uncharacterized protein</fullName>
    </submittedName>
</protein>
<accession>A0ABS4AUH3</accession>
<evidence type="ECO:0000256" key="1">
    <source>
        <dbReference type="SAM" id="SignalP"/>
    </source>
</evidence>
<dbReference type="EMBL" id="JAGIYZ010000012">
    <property type="protein sequence ID" value="MBP0465015.1"/>
    <property type="molecule type" value="Genomic_DNA"/>
</dbReference>
<feature type="chain" id="PRO_5047015505" evidence="1">
    <location>
        <begin position="19"/>
        <end position="201"/>
    </location>
</feature>
<dbReference type="RefSeq" id="WP_209352403.1">
    <property type="nucleotide sequence ID" value="NZ_JAGIYZ010000012.1"/>
</dbReference>
<sequence>MRRRLAALLLAVPAAAAAQGSPDVIDITAVAVEGATVAECTDRAGRLAAQSRALSLATAPPIDLVAGMRTFYDHVMRLDANGELNSTAQLSTVYVAGHDAGGVEHRRVVTPFVRVEVSRPWGTPADAPSRISIAWLWLSRMAESAERPGGPLVQSPLLHRFDVSGEVETRYGSWGHAVAPCRAGRDGRWAGAVMVWTYLPP</sequence>
<evidence type="ECO:0000313" key="3">
    <source>
        <dbReference type="Proteomes" id="UP000680815"/>
    </source>
</evidence>
<gene>
    <name evidence="2" type="ORF">J5Y09_13915</name>
</gene>
<name>A0ABS4AUH3_9PROT</name>
<keyword evidence="1" id="KW-0732">Signal</keyword>
<keyword evidence="3" id="KW-1185">Reference proteome</keyword>
<feature type="signal peptide" evidence="1">
    <location>
        <begin position="1"/>
        <end position="18"/>
    </location>
</feature>
<proteinExistence type="predicted"/>
<organism evidence="2 3">
    <name type="scientific">Roseomonas nitratireducens</name>
    <dbReference type="NCBI Taxonomy" id="2820810"/>
    <lineage>
        <taxon>Bacteria</taxon>
        <taxon>Pseudomonadati</taxon>
        <taxon>Pseudomonadota</taxon>
        <taxon>Alphaproteobacteria</taxon>
        <taxon>Acetobacterales</taxon>
        <taxon>Roseomonadaceae</taxon>
        <taxon>Roseomonas</taxon>
    </lineage>
</organism>
<comment type="caution">
    <text evidence="2">The sequence shown here is derived from an EMBL/GenBank/DDBJ whole genome shotgun (WGS) entry which is preliminary data.</text>
</comment>
<evidence type="ECO:0000313" key="2">
    <source>
        <dbReference type="EMBL" id="MBP0465015.1"/>
    </source>
</evidence>